<organism evidence="1 2">
    <name type="scientific">Nelumbo nucifera</name>
    <name type="common">Sacred lotus</name>
    <dbReference type="NCBI Taxonomy" id="4432"/>
    <lineage>
        <taxon>Eukaryota</taxon>
        <taxon>Viridiplantae</taxon>
        <taxon>Streptophyta</taxon>
        <taxon>Embryophyta</taxon>
        <taxon>Tracheophyta</taxon>
        <taxon>Spermatophyta</taxon>
        <taxon>Magnoliopsida</taxon>
        <taxon>Proteales</taxon>
        <taxon>Nelumbonaceae</taxon>
        <taxon>Nelumbo</taxon>
    </lineage>
</organism>
<dbReference type="EMBL" id="DUZY01000004">
    <property type="protein sequence ID" value="DAD38499.1"/>
    <property type="molecule type" value="Genomic_DNA"/>
</dbReference>
<gene>
    <name evidence="1" type="ORF">HUJ06_009140</name>
</gene>
<proteinExistence type="predicted"/>
<comment type="caution">
    <text evidence="1">The sequence shown here is derived from an EMBL/GenBank/DDBJ whole genome shotgun (WGS) entry which is preliminary data.</text>
</comment>
<dbReference type="AlphaFoldDB" id="A0A822Z542"/>
<reference evidence="1 2" key="1">
    <citation type="journal article" date="2020" name="Mol. Biol. Evol.">
        <title>Distinct Expression and Methylation Patterns for Genes with Different Fates following a Single Whole-Genome Duplication in Flowering Plants.</title>
        <authorList>
            <person name="Shi T."/>
            <person name="Rahmani R.S."/>
            <person name="Gugger P.F."/>
            <person name="Wang M."/>
            <person name="Li H."/>
            <person name="Zhang Y."/>
            <person name="Li Z."/>
            <person name="Wang Q."/>
            <person name="Van de Peer Y."/>
            <person name="Marchal K."/>
            <person name="Chen J."/>
        </authorList>
    </citation>
    <scope>NUCLEOTIDE SEQUENCE [LARGE SCALE GENOMIC DNA]</scope>
    <source>
        <tissue evidence="1">Leaf</tissue>
    </source>
</reference>
<evidence type="ECO:0000313" key="2">
    <source>
        <dbReference type="Proteomes" id="UP000607653"/>
    </source>
</evidence>
<name>A0A822Z542_NELNU</name>
<keyword evidence="2" id="KW-1185">Reference proteome</keyword>
<protein>
    <submittedName>
        <fullName evidence="1">Uncharacterized protein</fullName>
    </submittedName>
</protein>
<sequence>MNSFFLDSTNQEIDEICFFLSCFSFEEVDGDQEERY</sequence>
<accession>A0A822Z542</accession>
<evidence type="ECO:0000313" key="1">
    <source>
        <dbReference type="EMBL" id="DAD38499.1"/>
    </source>
</evidence>
<dbReference type="Proteomes" id="UP000607653">
    <property type="component" value="Unassembled WGS sequence"/>
</dbReference>